<dbReference type="GO" id="GO:0005975">
    <property type="term" value="P:carbohydrate metabolic process"/>
    <property type="evidence" value="ECO:0007669"/>
    <property type="project" value="UniProtKB-ARBA"/>
</dbReference>
<reference evidence="2" key="2">
    <citation type="submission" date="2021-09" db="EMBL/GenBank/DDBJ databases">
        <authorList>
            <person name="Gilroy R."/>
        </authorList>
    </citation>
    <scope>NUCLEOTIDE SEQUENCE</scope>
    <source>
        <strain evidence="2">4100</strain>
    </source>
</reference>
<dbReference type="InterPro" id="IPR008969">
    <property type="entry name" value="CarboxyPept-like_regulatory"/>
</dbReference>
<dbReference type="Gene3D" id="2.60.40.10">
    <property type="entry name" value="Immunoglobulins"/>
    <property type="match status" value="1"/>
</dbReference>
<dbReference type="GO" id="GO:0030246">
    <property type="term" value="F:carbohydrate binding"/>
    <property type="evidence" value="ECO:0007669"/>
    <property type="project" value="InterPro"/>
</dbReference>
<dbReference type="NCBIfam" id="NF038128">
    <property type="entry name" value="choice_anch_J"/>
    <property type="match status" value="1"/>
</dbReference>
<dbReference type="Gene3D" id="2.60.120.200">
    <property type="match status" value="1"/>
</dbReference>
<keyword evidence="1" id="KW-0732">Signal</keyword>
<dbReference type="EMBL" id="DYXT01000040">
    <property type="protein sequence ID" value="HJE39687.1"/>
    <property type="molecule type" value="Genomic_DNA"/>
</dbReference>
<protein>
    <submittedName>
        <fullName evidence="2">Carboxypeptidase regulatory-like domain-containing protein</fullName>
    </submittedName>
</protein>
<evidence type="ECO:0000256" key="1">
    <source>
        <dbReference type="SAM" id="SignalP"/>
    </source>
</evidence>
<dbReference type="SUPFAM" id="SSF49452">
    <property type="entry name" value="Starch-binding domain-like"/>
    <property type="match status" value="1"/>
</dbReference>
<evidence type="ECO:0000313" key="2">
    <source>
        <dbReference type="EMBL" id="HJE39687.1"/>
    </source>
</evidence>
<keyword evidence="2" id="KW-0378">Hydrolase</keyword>
<comment type="caution">
    <text evidence="2">The sequence shown here is derived from an EMBL/GenBank/DDBJ whole genome shotgun (WGS) entry which is preliminary data.</text>
</comment>
<proteinExistence type="predicted"/>
<feature type="chain" id="PRO_5037871959" evidence="1">
    <location>
        <begin position="23"/>
        <end position="1281"/>
    </location>
</feature>
<reference evidence="2" key="1">
    <citation type="journal article" date="2021" name="PeerJ">
        <title>Extensive microbial diversity within the chicken gut microbiome revealed by metagenomics and culture.</title>
        <authorList>
            <person name="Gilroy R."/>
            <person name="Ravi A."/>
            <person name="Getino M."/>
            <person name="Pursley I."/>
            <person name="Horton D.L."/>
            <person name="Alikhan N.F."/>
            <person name="Baker D."/>
            <person name="Gharbi K."/>
            <person name="Hall N."/>
            <person name="Watson M."/>
            <person name="Adriaenssens E.M."/>
            <person name="Foster-Nyarko E."/>
            <person name="Jarju S."/>
            <person name="Secka A."/>
            <person name="Antonio M."/>
            <person name="Oren A."/>
            <person name="Chaudhuri R.R."/>
            <person name="La Ragione R."/>
            <person name="Hildebrand F."/>
            <person name="Pallen M.J."/>
        </authorList>
    </citation>
    <scope>NUCLEOTIDE SEQUENCE</scope>
    <source>
        <strain evidence="2">4100</strain>
    </source>
</reference>
<accession>A0A921JIP9</accession>
<dbReference type="SUPFAM" id="SSF49899">
    <property type="entry name" value="Concanavalin A-like lectins/glucanases"/>
    <property type="match status" value="1"/>
</dbReference>
<dbReference type="Pfam" id="PF13620">
    <property type="entry name" value="CarboxypepD_reg"/>
    <property type="match status" value="1"/>
</dbReference>
<dbReference type="GO" id="GO:0004553">
    <property type="term" value="F:hydrolase activity, hydrolyzing O-glycosyl compounds"/>
    <property type="evidence" value="ECO:0007669"/>
    <property type="project" value="UniProtKB-ARBA"/>
</dbReference>
<keyword evidence="2" id="KW-0645">Protease</keyword>
<dbReference type="GO" id="GO:0004180">
    <property type="term" value="F:carboxypeptidase activity"/>
    <property type="evidence" value="ECO:0007669"/>
    <property type="project" value="UniProtKB-KW"/>
</dbReference>
<evidence type="ECO:0000313" key="3">
    <source>
        <dbReference type="Proteomes" id="UP000711407"/>
    </source>
</evidence>
<feature type="signal peptide" evidence="1">
    <location>
        <begin position="1"/>
        <end position="22"/>
    </location>
</feature>
<dbReference type="InterPro" id="IPR013320">
    <property type="entry name" value="ConA-like_dom_sf"/>
</dbReference>
<dbReference type="InterPro" id="IPR013784">
    <property type="entry name" value="Carb-bd-like_fold"/>
</dbReference>
<gene>
    <name evidence="2" type="ORF">K8V47_08040</name>
</gene>
<name>A0A921JIP9_9BACT</name>
<dbReference type="SUPFAM" id="SSF49464">
    <property type="entry name" value="Carboxypeptidase regulatory domain-like"/>
    <property type="match status" value="1"/>
</dbReference>
<organism evidence="2 3">
    <name type="scientific">Candidatus Amulumruptor caecigallinarius</name>
    <dbReference type="NCBI Taxonomy" id="2109911"/>
    <lineage>
        <taxon>Bacteria</taxon>
        <taxon>Pseudomonadati</taxon>
        <taxon>Bacteroidota</taxon>
        <taxon>Bacteroidia</taxon>
        <taxon>Bacteroidales</taxon>
        <taxon>Muribaculaceae</taxon>
        <taxon>Candidatus Amulumruptor</taxon>
    </lineage>
</organism>
<keyword evidence="2" id="KW-0121">Carboxypeptidase</keyword>
<dbReference type="InterPro" id="IPR013783">
    <property type="entry name" value="Ig-like_fold"/>
</dbReference>
<dbReference type="Proteomes" id="UP000711407">
    <property type="component" value="Unassembled WGS sequence"/>
</dbReference>
<sequence>MKRTTLLSTATMGLLLSFTVAAASPAGLLKAPDSAVLAALESNAEKIGLKKAPLKAAQNRNLFLFEDFESYDPYEKQLLPEGWTTIATPGNEEDVWQAGTLYLSSGRVAAPSGERYAYIITSTDNHDAWAISPGFEVTEGKEYYLSFYTFMLGDGEGNVLEELYVKGGYSDTPAGMTIDMVHLNDDTNGWKYCSATFTAPATGTFHIGLHATSPGYGSGILIDNLTVCPPETPIFAGPTNIELDDAYDLTPPVQTTCRIANYGSAPLTVQLKESSPEIKVSNLPVTLPAGQVYDIALSVDVQTAGLYEGSFTLATDDDDASEITISVKQQIEEASRSGYWFETFDAGIPATWSTDYMVSAPGMGIDGTNCAALTTQVPTYCTTPFTEMGDNPELRFNYLYLYNDFFSGSTMPVPAANAYLKVSISDDGGQTFDTVWEIDPQSNPHTPTTEFLEVSVPLSDYAGKTCLLRFETQGSYVGGFNYCTCYLDNVELGTCADHDLQAVSLRPERIMREGVETSADFRVYNNGRNDESGFTLTLSDAHSGKVLAMLDNCSIDRGTDKTFTFTWMPTEPFAGAMVATIALEGDTETQNDSSVEVPFIVTPTAVRDVTLGNDAKLDTEVPWDMNNNGSVAQMIYTANEIGVNKATISGVAFRANSDIDFDSEIVELYIGETSRTDFADQQWIDPSSLTKVYSASIFIEKGNNEVVIPFSSPYQYNGGNIVIYAAKNSKYFVPDKRFAAFATELPRTIYNSTLRKDIDLTDPASVDNPTTYNLVPAIRFVFSDDEAGSLTGIVTSSADGTPIADATVTLHGTSLTSTTDARGAYSFGRITPGSYQLDAVATGYVGTSVHTAPLADRAEVVTAITMVSRPVISVKGRILDADSKTPVAGAGILLSGYNDYHAITGEDGSYTLTNIYGGADLQYTLTVLTSNYRTLVTDFIPGAEDMEAIDFEIKPRLFAAHCPKATTTDDNAATITWEEPIDEFRQDGGEMVDCAGFDYNNISDLYYAIMGNAFTSSADIKEISWYTCSDGYAYPAHEEVNLFIFPLDKTGFPIHKPLYSVTVPNVDNQWNTFQLPSQVKAEDGFLVAISYSYGSVCLGLAKPTAEYPLEESTGWYHSEFSESVAGPEYGVTFFRSKFNNVFMIRAAGENNGAITYSVPDMRFKSAATRPTGYNIYRIVDGERTLLARGTTETTYVDNKYGEVSDATTVVYGVEAQYAGGVSDMALTGKVQHDAGISGVITDSETGSEAEYFNLQGIRITNPLPGEIYIERRGNKVRKVQK</sequence>
<dbReference type="Gene3D" id="2.60.40.1120">
    <property type="entry name" value="Carboxypeptidase-like, regulatory domain"/>
    <property type="match status" value="2"/>
</dbReference>